<sequence length="261" mass="28386">MDDDSNNTGGCNRADNGSIDDAIVVDGSNVFEDDDTLDCDRYYSDDTIAEDDMADDGHGPENGCRNMHGMMDEQDTILPAGKNPIYVAIKVVSQDSHSHHHPLSSHEAVPHTSPFAYGNPASSHRPATAGSHTVQQAGEASGPTSPSSGSRYRAQCGTLYELPDAAPFPGSRDLPGKPSITGSDVLFREFVLPHNGKYFVIRCNCGYTFSGNPFDGHNRAFKHFHPEAFLLHQRRKGGVERMQSMVGNKAKIIEKFGYEGQ</sequence>
<feature type="compositionally biased region" description="Polar residues" evidence="1">
    <location>
        <begin position="130"/>
        <end position="150"/>
    </location>
</feature>
<protein>
    <submittedName>
        <fullName evidence="2">Uncharacterized protein</fullName>
    </submittedName>
</protein>
<evidence type="ECO:0000313" key="3">
    <source>
        <dbReference type="Proteomes" id="UP001285441"/>
    </source>
</evidence>
<keyword evidence="3" id="KW-1185">Reference proteome</keyword>
<name>A0AAE0NHL9_9PEZI</name>
<feature type="region of interest" description="Disordered" evidence="1">
    <location>
        <begin position="97"/>
        <end position="152"/>
    </location>
</feature>
<comment type="caution">
    <text evidence="2">The sequence shown here is derived from an EMBL/GenBank/DDBJ whole genome shotgun (WGS) entry which is preliminary data.</text>
</comment>
<gene>
    <name evidence="2" type="ORF">B0H63DRAFT_212163</name>
</gene>
<evidence type="ECO:0000313" key="2">
    <source>
        <dbReference type="EMBL" id="KAK3381691.1"/>
    </source>
</evidence>
<dbReference type="Proteomes" id="UP001285441">
    <property type="component" value="Unassembled WGS sequence"/>
</dbReference>
<evidence type="ECO:0000256" key="1">
    <source>
        <dbReference type="SAM" id="MobiDB-lite"/>
    </source>
</evidence>
<proteinExistence type="predicted"/>
<dbReference type="EMBL" id="JAULSW010000005">
    <property type="protein sequence ID" value="KAK3381691.1"/>
    <property type="molecule type" value="Genomic_DNA"/>
</dbReference>
<reference evidence="2" key="2">
    <citation type="submission" date="2023-06" db="EMBL/GenBank/DDBJ databases">
        <authorList>
            <consortium name="Lawrence Berkeley National Laboratory"/>
            <person name="Haridas S."/>
            <person name="Hensen N."/>
            <person name="Bonometti L."/>
            <person name="Westerberg I."/>
            <person name="Brannstrom I.O."/>
            <person name="Guillou S."/>
            <person name="Cros-Aarteil S."/>
            <person name="Calhoun S."/>
            <person name="Kuo A."/>
            <person name="Mondo S."/>
            <person name="Pangilinan J."/>
            <person name="Riley R."/>
            <person name="LaButti K."/>
            <person name="Andreopoulos B."/>
            <person name="Lipzen A."/>
            <person name="Chen C."/>
            <person name="Yanf M."/>
            <person name="Daum C."/>
            <person name="Ng V."/>
            <person name="Clum A."/>
            <person name="Steindorff A."/>
            <person name="Ohm R."/>
            <person name="Martin F."/>
            <person name="Silar P."/>
            <person name="Natvig D."/>
            <person name="Lalanne C."/>
            <person name="Gautier V."/>
            <person name="Ament-velasquez S.L."/>
            <person name="Kruys A."/>
            <person name="Hutchinson M.I."/>
            <person name="Powell A.J."/>
            <person name="Barry K."/>
            <person name="Miller A.N."/>
            <person name="Grigoriev I.V."/>
            <person name="Debuchy R."/>
            <person name="Gladieux P."/>
            <person name="Thoren M.H."/>
            <person name="Johannesson H."/>
        </authorList>
    </citation>
    <scope>NUCLEOTIDE SEQUENCE</scope>
    <source>
        <strain evidence="2">CBS 232.78</strain>
    </source>
</reference>
<organism evidence="2 3">
    <name type="scientific">Podospora didyma</name>
    <dbReference type="NCBI Taxonomy" id="330526"/>
    <lineage>
        <taxon>Eukaryota</taxon>
        <taxon>Fungi</taxon>
        <taxon>Dikarya</taxon>
        <taxon>Ascomycota</taxon>
        <taxon>Pezizomycotina</taxon>
        <taxon>Sordariomycetes</taxon>
        <taxon>Sordariomycetidae</taxon>
        <taxon>Sordariales</taxon>
        <taxon>Podosporaceae</taxon>
        <taxon>Podospora</taxon>
    </lineage>
</organism>
<dbReference type="AlphaFoldDB" id="A0AAE0NHL9"/>
<reference evidence="2" key="1">
    <citation type="journal article" date="2023" name="Mol. Phylogenet. Evol.">
        <title>Genome-scale phylogeny and comparative genomics of the fungal order Sordariales.</title>
        <authorList>
            <person name="Hensen N."/>
            <person name="Bonometti L."/>
            <person name="Westerberg I."/>
            <person name="Brannstrom I.O."/>
            <person name="Guillou S."/>
            <person name="Cros-Aarteil S."/>
            <person name="Calhoun S."/>
            <person name="Haridas S."/>
            <person name="Kuo A."/>
            <person name="Mondo S."/>
            <person name="Pangilinan J."/>
            <person name="Riley R."/>
            <person name="LaButti K."/>
            <person name="Andreopoulos B."/>
            <person name="Lipzen A."/>
            <person name="Chen C."/>
            <person name="Yan M."/>
            <person name="Daum C."/>
            <person name="Ng V."/>
            <person name="Clum A."/>
            <person name="Steindorff A."/>
            <person name="Ohm R.A."/>
            <person name="Martin F."/>
            <person name="Silar P."/>
            <person name="Natvig D.O."/>
            <person name="Lalanne C."/>
            <person name="Gautier V."/>
            <person name="Ament-Velasquez S.L."/>
            <person name="Kruys A."/>
            <person name="Hutchinson M.I."/>
            <person name="Powell A.J."/>
            <person name="Barry K."/>
            <person name="Miller A.N."/>
            <person name="Grigoriev I.V."/>
            <person name="Debuchy R."/>
            <person name="Gladieux P."/>
            <person name="Hiltunen Thoren M."/>
            <person name="Johannesson H."/>
        </authorList>
    </citation>
    <scope>NUCLEOTIDE SEQUENCE</scope>
    <source>
        <strain evidence="2">CBS 232.78</strain>
    </source>
</reference>
<accession>A0AAE0NHL9</accession>